<reference evidence="2 3" key="1">
    <citation type="submission" date="2011-08" db="EMBL/GenBank/DDBJ databases">
        <authorList>
            <person name="Liu Z.J."/>
            <person name="Shi F.L."/>
            <person name="Lu J.Q."/>
            <person name="Li M."/>
            <person name="Wang Z.L."/>
        </authorList>
    </citation>
    <scope>NUCLEOTIDE SEQUENCE [LARGE SCALE GENOMIC DNA]</scope>
    <source>
        <strain evidence="2 3">USNM 41457</strain>
    </source>
</reference>
<evidence type="ECO:0000313" key="3">
    <source>
        <dbReference type="Proteomes" id="UP000003163"/>
    </source>
</evidence>
<dbReference type="AlphaFoldDB" id="J8ZWS3"/>
<dbReference type="InParanoid" id="J8ZWS3"/>
<evidence type="ECO:0000256" key="1">
    <source>
        <dbReference type="SAM" id="SignalP"/>
    </source>
</evidence>
<dbReference type="EMBL" id="AFBI03000023">
    <property type="protein sequence ID" value="EJW04108.1"/>
    <property type="molecule type" value="Genomic_DNA"/>
</dbReference>
<comment type="caution">
    <text evidence="2">The sequence shown here is derived from an EMBL/GenBank/DDBJ whole genome shotgun (WGS) entry which is preliminary data.</text>
</comment>
<feature type="chain" id="PRO_5003818899" evidence="1">
    <location>
        <begin position="20"/>
        <end position="349"/>
    </location>
</feature>
<dbReference type="Proteomes" id="UP000003163">
    <property type="component" value="Unassembled WGS sequence"/>
</dbReference>
<name>J8ZWS3_EDHAE</name>
<accession>J8ZWS3</accession>
<sequence>MKLLLLIFFLITILRISVGMLPVFFDEIVPGNSLEESRDTTDYQNTLRACDSENIVNKDSLFFQSKKILLGYEKSKIADDQNVALNKKLEKISNALKTKMSKLSRILKSGTAEKNQLPESTIGKNFFMKVFTLFGDERELLKKTSQSFFIERRNYNKEEDEKSIAFLNGLYDDWIYNLQRTITLYKNVKVNILSDNYYEFTNNTLNLMYEFYKSNNISTEIIQNFKSNNEDVYTLIFFEIFRDDFIKFDNDIHNAIFYDLKYFVNHSLYEFLPLYCEDVNSEKRCERIVARIEDEMRIQFEDLRKTTLENAKRSLKVITSNQIMRELLKNFDDADNSKQTKNFSSCSIM</sequence>
<dbReference type="HOGENOM" id="CLU_794592_0_0_1"/>
<keyword evidence="1" id="KW-0732">Signal</keyword>
<organism evidence="2 3">
    <name type="scientific">Edhazardia aedis (strain USNM 41457)</name>
    <name type="common">Microsporidian parasite</name>
    <dbReference type="NCBI Taxonomy" id="1003232"/>
    <lineage>
        <taxon>Eukaryota</taxon>
        <taxon>Fungi</taxon>
        <taxon>Fungi incertae sedis</taxon>
        <taxon>Microsporidia</taxon>
        <taxon>Edhazardia</taxon>
    </lineage>
</organism>
<keyword evidence="3" id="KW-1185">Reference proteome</keyword>
<evidence type="ECO:0000313" key="2">
    <source>
        <dbReference type="EMBL" id="EJW04108.1"/>
    </source>
</evidence>
<protein>
    <submittedName>
        <fullName evidence="2">Uncharacterized protein</fullName>
    </submittedName>
</protein>
<proteinExistence type="predicted"/>
<dbReference type="VEuPathDB" id="MicrosporidiaDB:EDEG_01588"/>
<reference evidence="3" key="2">
    <citation type="submission" date="2015-07" db="EMBL/GenBank/DDBJ databases">
        <title>Contrasting host-pathogen interactions and genome evolution in two generalist and specialist microsporidian pathogens of mosquitoes.</title>
        <authorList>
            <consortium name="The Broad Institute Genomics Platform"/>
            <consortium name="The Broad Institute Genome Sequencing Center for Infectious Disease"/>
            <person name="Cuomo C.A."/>
            <person name="Sanscrainte N.D."/>
            <person name="Goldberg J.M."/>
            <person name="Heiman D."/>
            <person name="Young S."/>
            <person name="Zeng Q."/>
            <person name="Becnel J.J."/>
            <person name="Birren B.W."/>
        </authorList>
    </citation>
    <scope>NUCLEOTIDE SEQUENCE [LARGE SCALE GENOMIC DNA]</scope>
    <source>
        <strain evidence="3">USNM 41457</strain>
    </source>
</reference>
<feature type="signal peptide" evidence="1">
    <location>
        <begin position="1"/>
        <end position="19"/>
    </location>
</feature>
<gene>
    <name evidence="2" type="ORF">EDEG_01588</name>
</gene>